<dbReference type="InterPro" id="IPR001368">
    <property type="entry name" value="TNFR/NGFR_Cys_rich_reg"/>
</dbReference>
<keyword evidence="3" id="KW-0812">Transmembrane</keyword>
<evidence type="ECO:0000256" key="1">
    <source>
        <dbReference type="PROSITE-ProRule" id="PRU00206"/>
    </source>
</evidence>
<keyword evidence="1" id="KW-1015">Disulfide bond</keyword>
<feature type="region of interest" description="Disordered" evidence="2">
    <location>
        <begin position="1225"/>
        <end position="1282"/>
    </location>
</feature>
<keyword evidence="3" id="KW-1133">Transmembrane helix</keyword>
<evidence type="ECO:0000313" key="6">
    <source>
        <dbReference type="Proteomes" id="UP001497497"/>
    </source>
</evidence>
<evidence type="ECO:0000256" key="3">
    <source>
        <dbReference type="SAM" id="Phobius"/>
    </source>
</evidence>
<sequence length="1727" mass="198565">MRSQSEAKEMCEEDATRMETSIGNMSQHIRHTIQGRPTRPRETNQKRPCHCYSQASPKATKVPIRTRSRLRGVACLLFATLLLVAVVVGVSRLGTKPTLHVTFPASNTFRKVRMFSDFPDLTQLSRNHSSLSLVSRLQLLDTQRCRDDLRSCQISVVCDAATDQSVNCRCRTGFYFKEWQCHECKSRCPANHFLVSTCSGHSDAICKPCTVCGKTQYAAAQCNTHRDTICIDVSFPVGILPGNKSHLPDDGIKISVSYSPNIFMERLINMEALETPMYITNNQQSLDFVWPRQSGLDIAVSISGVFLVPDYHDLEAVDDTALFQKLNEPSQAMKQYYNYVQNNYCRHPVPDHYSLQLEVIANRTSAAKLVRCDSTDSSIPRCPQHYKDGDRYLQWNINTACPHINTSKLTPLKDGPNSVVCTEETEILRRVFQASQRTTQEYMFPTKECEMSRKECENCLSAAVCPPEPENKTDFQLLDNQCCGIRCYSQSACKKYHSLACPPPTVECATGEVDIFSLFPHFESMERQFACHLRYEPPPHLYSLSYTIRAPSINFNTTPQHFTVTAATREDHEKRLSKFDFINAQHDTRLKVEEELVLVGDHMELKHYSDTLMKPFTVREIKTPRELRQRKAFPQDSFSKQAYIQFERPFLYSSLSWYRGGCHKNISQIYPNQTIYKEDFTPVMARKNTLEAPSSNSGSKNSGFSYQLYHRDRAPYIKFYVEKGKSVLQQLQGTIVKGKLKPSSLYGRVSWHHDTSTWKLLFEGQQENCPTVISLKIFTQLMTGCAGHFDMLMNCPENFSMTFNFSTGMSDLPDIFIIQVNDSVTSHNLVLSSVYSPIHVDEVKPTSSELPTHPEFTSTNDDKTTRVYKVWTPVFIVLSVTLALLLVIFIMYKCINKKVKRVYLMANTTPESEAVTLNNQGEKFNQTVSASAATPQWTCPIRTFICLYLVYSLVFSFTLTFVIIYYSHTSVWANISNPEHLGRELQAQVNKSLTEIQKFEEKERLRLATLYRERREACIHHLENENRKLLYDYEITTQKQVETIFVEDGMLHHLSNEILKHNVSVYMQQINEFVTDCNKTIHAIVNRFQANYYLFLRNTALNDWLKFPRQIYLYQDEEDVDRKYLSSTQVKQFATWLGIDKAEELLVVGDNVFGRMAGISRPHLSILNITFPSVDPHLAKIEPNLDYNSHSYVYTVLEPLFEMDQLQSNGSSTWTDLRQKRDADEFGLSGNLKSNPDGREFSRLQDVKPERDTVLSRRKSKVKDYSSYYTERAPRPRTPPTNHANDLEEFSFEKLETNVVNIQGDKQTANFISDQMSELATTQPTPPSDADQSQDNHLFSLLIAIFITLDIVLWVYRISWLSNQLYAARHGYADRIPTDDTCKQVLEIQTAYHLPAFENPLDESSGFYVDVKEQLFGENEITFLQDFPKMKDKDDILQKIWNEKMNRPEDPATLRMQKCFLVRWFDDLKKFLQRLFLSQLVWQGSVTFIAVTFLCILTYCVQFWLTEENFRTLVGGQSAVADVHWHLDTSSRYLQGLAYQLTLELHRIKELCDFEVNTLTDMFFSTLNLQTSMLTTTLQRLCREAKKDNCDELTVFKSPGGRIVGCNFLPIQAQTFHDLSLSYMDNVVMKEVTPLLNLSHWMLTTFTSVIASLLCGRLLCQAAASTIRHYMLLTGRLPRVRVYQTEDIKETGPRTNTTMQRSQSWVDSCESGVYLGETDDANKEETR</sequence>
<dbReference type="PROSITE" id="PS50050">
    <property type="entry name" value="TNFR_NGFR_2"/>
    <property type="match status" value="1"/>
</dbReference>
<feature type="transmembrane region" description="Helical" evidence="3">
    <location>
        <begin position="1338"/>
        <end position="1356"/>
    </location>
</feature>
<feature type="transmembrane region" description="Helical" evidence="3">
    <location>
        <begin position="945"/>
        <end position="966"/>
    </location>
</feature>
<reference evidence="5 6" key="1">
    <citation type="submission" date="2024-04" db="EMBL/GenBank/DDBJ databases">
        <authorList>
            <consortium name="Genoscope - CEA"/>
            <person name="William W."/>
        </authorList>
    </citation>
    <scope>NUCLEOTIDE SEQUENCE [LARGE SCALE GENOMIC DNA]</scope>
</reference>
<feature type="transmembrane region" description="Helical" evidence="3">
    <location>
        <begin position="870"/>
        <end position="892"/>
    </location>
</feature>
<comment type="caution">
    <text evidence="5">The sequence shown here is derived from an EMBL/GenBank/DDBJ whole genome shotgun (WGS) entry which is preliminary data.</text>
</comment>
<organism evidence="5 6">
    <name type="scientific">Lymnaea stagnalis</name>
    <name type="common">Great pond snail</name>
    <name type="synonym">Helix stagnalis</name>
    <dbReference type="NCBI Taxonomy" id="6523"/>
    <lineage>
        <taxon>Eukaryota</taxon>
        <taxon>Metazoa</taxon>
        <taxon>Spiralia</taxon>
        <taxon>Lophotrochozoa</taxon>
        <taxon>Mollusca</taxon>
        <taxon>Gastropoda</taxon>
        <taxon>Heterobranchia</taxon>
        <taxon>Euthyneura</taxon>
        <taxon>Panpulmonata</taxon>
        <taxon>Hygrophila</taxon>
        <taxon>Lymnaeoidea</taxon>
        <taxon>Lymnaeidae</taxon>
        <taxon>Lymnaea</taxon>
    </lineage>
</organism>
<name>A0AAV2H0W5_LYMST</name>
<feature type="region of interest" description="Disordered" evidence="2">
    <location>
        <begin position="32"/>
        <end position="51"/>
    </location>
</feature>
<keyword evidence="6" id="KW-1185">Reference proteome</keyword>
<feature type="compositionally biased region" description="Basic and acidic residues" evidence="2">
    <location>
        <begin position="1236"/>
        <end position="1255"/>
    </location>
</feature>
<dbReference type="Proteomes" id="UP001497497">
    <property type="component" value="Unassembled WGS sequence"/>
</dbReference>
<comment type="caution">
    <text evidence="1">Lacks conserved residue(s) required for the propagation of feature annotation.</text>
</comment>
<feature type="repeat" description="TNFR-Cys" evidence="1">
    <location>
        <begin position="169"/>
        <end position="206"/>
    </location>
</feature>
<feature type="domain" description="TNFR-Cys" evidence="4">
    <location>
        <begin position="169"/>
        <end position="206"/>
    </location>
</feature>
<evidence type="ECO:0000313" key="5">
    <source>
        <dbReference type="EMBL" id="CAL1527310.1"/>
    </source>
</evidence>
<accession>A0AAV2H0W5</accession>
<dbReference type="SMART" id="SM00208">
    <property type="entry name" value="TNFR"/>
    <property type="match status" value="1"/>
</dbReference>
<feature type="transmembrane region" description="Helical" evidence="3">
    <location>
        <begin position="70"/>
        <end position="90"/>
    </location>
</feature>
<keyword evidence="3" id="KW-0472">Membrane</keyword>
<dbReference type="EMBL" id="CAXITT010000015">
    <property type="protein sequence ID" value="CAL1527310.1"/>
    <property type="molecule type" value="Genomic_DNA"/>
</dbReference>
<protein>
    <recommendedName>
        <fullName evidence="4">TNFR-Cys domain-containing protein</fullName>
    </recommendedName>
</protein>
<dbReference type="PROSITE" id="PS01186">
    <property type="entry name" value="EGF_2"/>
    <property type="match status" value="1"/>
</dbReference>
<evidence type="ECO:0000256" key="2">
    <source>
        <dbReference type="SAM" id="MobiDB-lite"/>
    </source>
</evidence>
<dbReference type="InterPro" id="IPR000742">
    <property type="entry name" value="EGF"/>
</dbReference>
<gene>
    <name evidence="5" type="ORF">GSLYS_00001487001</name>
</gene>
<proteinExistence type="predicted"/>
<feature type="transmembrane region" description="Helical" evidence="3">
    <location>
        <begin position="1480"/>
        <end position="1505"/>
    </location>
</feature>
<evidence type="ECO:0000259" key="4">
    <source>
        <dbReference type="PROSITE" id="PS50050"/>
    </source>
</evidence>
<feature type="disulfide bond" evidence="1">
    <location>
        <begin position="188"/>
        <end position="206"/>
    </location>
</feature>